<protein>
    <submittedName>
        <fullName evidence="2">Uncharacterized protein</fullName>
    </submittedName>
</protein>
<feature type="transmembrane region" description="Helical" evidence="1">
    <location>
        <begin position="22"/>
        <end position="45"/>
    </location>
</feature>
<name>A0A553NR36_TIGCA</name>
<organism evidence="2 3">
    <name type="scientific">Tigriopus californicus</name>
    <name type="common">Marine copepod</name>
    <dbReference type="NCBI Taxonomy" id="6832"/>
    <lineage>
        <taxon>Eukaryota</taxon>
        <taxon>Metazoa</taxon>
        <taxon>Ecdysozoa</taxon>
        <taxon>Arthropoda</taxon>
        <taxon>Crustacea</taxon>
        <taxon>Multicrustacea</taxon>
        <taxon>Hexanauplia</taxon>
        <taxon>Copepoda</taxon>
        <taxon>Harpacticoida</taxon>
        <taxon>Harpacticidae</taxon>
        <taxon>Tigriopus</taxon>
    </lineage>
</organism>
<keyword evidence="1" id="KW-0472">Membrane</keyword>
<keyword evidence="3" id="KW-1185">Reference proteome</keyword>
<feature type="transmembrane region" description="Helical" evidence="1">
    <location>
        <begin position="57"/>
        <end position="76"/>
    </location>
</feature>
<sequence>MPTEFVEITRISRRQRREYCGAFLLAYGLPVAIGFVLSAMLSLIRLWKMLDRKIGELTLKAMTVVVFVSTVCYYLWAFHATEHMSHFKVTSLCINGTILSNQRLIDQILVSWPILLGGILYIIFNCRVYWICRCHDVPFNPDPSDQLKSRKKHIGTIKRQRFTSVPLRASQFSGIMFVPFILMVICTRAAPYHVSFLLNMATLGITNVFRTTVTMKFTFKTSQMSKKDRQKRIRELAKEELEARRQVTDSKIRY</sequence>
<evidence type="ECO:0000256" key="1">
    <source>
        <dbReference type="SAM" id="Phobius"/>
    </source>
</evidence>
<evidence type="ECO:0000313" key="3">
    <source>
        <dbReference type="Proteomes" id="UP000318571"/>
    </source>
</evidence>
<dbReference type="Proteomes" id="UP000318571">
    <property type="component" value="Chromosome 4"/>
</dbReference>
<proteinExistence type="predicted"/>
<reference evidence="2 3" key="1">
    <citation type="journal article" date="2018" name="Nat. Ecol. Evol.">
        <title>Genomic signatures of mitonuclear coevolution across populations of Tigriopus californicus.</title>
        <authorList>
            <person name="Barreto F.S."/>
            <person name="Watson E.T."/>
            <person name="Lima T.G."/>
            <person name="Willett C.S."/>
            <person name="Edmands S."/>
            <person name="Li W."/>
            <person name="Burton R.S."/>
        </authorList>
    </citation>
    <scope>NUCLEOTIDE SEQUENCE [LARGE SCALE GENOMIC DNA]</scope>
    <source>
        <strain evidence="2 3">San Diego</strain>
    </source>
</reference>
<accession>A0A553NR36</accession>
<feature type="transmembrane region" description="Helical" evidence="1">
    <location>
        <begin position="169"/>
        <end position="190"/>
    </location>
</feature>
<evidence type="ECO:0000313" key="2">
    <source>
        <dbReference type="EMBL" id="TRY67897.1"/>
    </source>
</evidence>
<gene>
    <name evidence="2" type="ORF">TCAL_12084</name>
</gene>
<feature type="transmembrane region" description="Helical" evidence="1">
    <location>
        <begin position="109"/>
        <end position="130"/>
    </location>
</feature>
<comment type="caution">
    <text evidence="2">The sequence shown here is derived from an EMBL/GenBank/DDBJ whole genome shotgun (WGS) entry which is preliminary data.</text>
</comment>
<dbReference type="AlphaFoldDB" id="A0A553NR36"/>
<keyword evidence="1" id="KW-1133">Transmembrane helix</keyword>
<keyword evidence="1" id="KW-0812">Transmembrane</keyword>
<dbReference type="EMBL" id="VCGU01000011">
    <property type="protein sequence ID" value="TRY67897.1"/>
    <property type="molecule type" value="Genomic_DNA"/>
</dbReference>